<evidence type="ECO:0000256" key="1">
    <source>
        <dbReference type="ARBA" id="ARBA00004496"/>
    </source>
</evidence>
<comment type="subcellular location">
    <subcellularLocation>
        <location evidence="1">Cytoplasm</location>
    </subcellularLocation>
</comment>
<evidence type="ECO:0000256" key="2">
    <source>
        <dbReference type="ARBA" id="ARBA00008791"/>
    </source>
</evidence>
<dbReference type="Gene3D" id="3.40.50.12370">
    <property type="match status" value="1"/>
</dbReference>
<dbReference type="PANTHER" id="PTHR47892:SF1">
    <property type="entry name" value="UNIVERSAL STRESS PROTEIN E"/>
    <property type="match status" value="1"/>
</dbReference>
<dbReference type="SUPFAM" id="SSF52402">
    <property type="entry name" value="Adenine nucleotide alpha hydrolases-like"/>
    <property type="match status" value="2"/>
</dbReference>
<accession>A0A2T6GSV5</accession>
<dbReference type="Proteomes" id="UP000244178">
    <property type="component" value="Unassembled WGS sequence"/>
</dbReference>
<dbReference type="AlphaFoldDB" id="A0A2T6GSV5"/>
<dbReference type="InterPro" id="IPR006016">
    <property type="entry name" value="UspA"/>
</dbReference>
<feature type="domain" description="UspA" evidence="5">
    <location>
        <begin position="175"/>
        <end position="300"/>
    </location>
</feature>
<comment type="caution">
    <text evidence="6">The sequence shown here is derived from an EMBL/GenBank/DDBJ whole genome shotgun (WGS) entry which is preliminary data.</text>
</comment>
<dbReference type="GO" id="GO:0005737">
    <property type="term" value="C:cytoplasm"/>
    <property type="evidence" value="ECO:0007669"/>
    <property type="project" value="UniProtKB-SubCell"/>
</dbReference>
<dbReference type="Pfam" id="PF00582">
    <property type="entry name" value="Usp"/>
    <property type="match status" value="2"/>
</dbReference>
<comment type="function">
    <text evidence="4">Required for resistance to DNA-damaging agents.</text>
</comment>
<keyword evidence="3" id="KW-0963">Cytoplasm</keyword>
<reference evidence="6 7" key="1">
    <citation type="submission" date="2018-03" db="EMBL/GenBank/DDBJ databases">
        <title>Draft genome sequence of the plant growth promoting rhizobacterium Pseudomonas protegens strain BNJ-SS-45 isolated from wheat (Triticum aestivum) rhizosphere.</title>
        <authorList>
            <person name="Bajpai A."/>
            <person name="Shende K."/>
            <person name="Meena N."/>
            <person name="Upadhyayula S.R."/>
            <person name="Suravajhala P."/>
            <person name="Medicherla K.M."/>
            <person name="Johri B.N."/>
        </authorList>
    </citation>
    <scope>NUCLEOTIDE SEQUENCE [LARGE SCALE GENOMIC DNA]</scope>
    <source>
        <strain evidence="6 7">BNJ-SS-45</strain>
    </source>
</reference>
<evidence type="ECO:0000313" key="7">
    <source>
        <dbReference type="Proteomes" id="UP000244178"/>
    </source>
</evidence>
<dbReference type="RefSeq" id="WP_108543627.1">
    <property type="nucleotide sequence ID" value="NZ_PYJM01000001.1"/>
</dbReference>
<dbReference type="PANTHER" id="PTHR47892">
    <property type="entry name" value="UNIVERSAL STRESS PROTEIN E"/>
    <property type="match status" value="1"/>
</dbReference>
<organism evidence="6 7">
    <name type="scientific">Pseudomonas protegens</name>
    <dbReference type="NCBI Taxonomy" id="380021"/>
    <lineage>
        <taxon>Bacteria</taxon>
        <taxon>Pseudomonadati</taxon>
        <taxon>Pseudomonadota</taxon>
        <taxon>Gammaproteobacteria</taxon>
        <taxon>Pseudomonadales</taxon>
        <taxon>Pseudomonadaceae</taxon>
        <taxon>Pseudomonas</taxon>
    </lineage>
</organism>
<dbReference type="EMBL" id="PYJM01000001">
    <property type="protein sequence ID" value="PUA47231.1"/>
    <property type="molecule type" value="Genomic_DNA"/>
</dbReference>
<evidence type="ECO:0000259" key="5">
    <source>
        <dbReference type="Pfam" id="PF00582"/>
    </source>
</evidence>
<gene>
    <name evidence="6" type="ORF">C5U62_04425</name>
</gene>
<evidence type="ECO:0000313" key="6">
    <source>
        <dbReference type="EMBL" id="PUA47231.1"/>
    </source>
</evidence>
<sequence>MSQTPRLLLIAPQQLQRTPAFERTEQLALAMQLPVHIVALDHLQALTLAGLFESREAEQLQAAYLEQHGQWLELQAQGMRERGLSVTCEARWASQPYQEIQLFANEMPLALIIKDAHAESAMRRIFYTPLDWQLLRDCALPVHLVTEARHPRPRRVLAIIDVLRSEVQDLQFNDQIIDAAVKLAEQCDAELDLLHVYDWVAVYAKDAGVGALSLASGLYEALGEAQRDVYRAVAERHGVPPQRSHFIEGMPLQQICRFAEEHQSDVIVMGTTQHRGLHKRLGSTAEHLLLQAPCSIWAVKPPRDPLP</sequence>
<name>A0A2T6GSV5_9PSED</name>
<evidence type="ECO:0000256" key="3">
    <source>
        <dbReference type="ARBA" id="ARBA00022490"/>
    </source>
</evidence>
<proteinExistence type="inferred from homology"/>
<comment type="similarity">
    <text evidence="2">Belongs to the universal stress protein A family.</text>
</comment>
<protein>
    <submittedName>
        <fullName evidence="6">Universal stress protein</fullName>
    </submittedName>
</protein>
<feature type="domain" description="UspA" evidence="5">
    <location>
        <begin position="18"/>
        <end position="145"/>
    </location>
</feature>
<evidence type="ECO:0000256" key="4">
    <source>
        <dbReference type="ARBA" id="ARBA00037131"/>
    </source>
</evidence>